<evidence type="ECO:0000259" key="11">
    <source>
        <dbReference type="Pfam" id="PF00155"/>
    </source>
</evidence>
<dbReference type="InterPro" id="IPR050087">
    <property type="entry name" value="AON_synthase_class-II"/>
</dbReference>
<dbReference type="AlphaFoldDB" id="A0A7S1U5Q6"/>
<reference evidence="12" key="1">
    <citation type="submission" date="2021-01" db="EMBL/GenBank/DDBJ databases">
        <authorList>
            <person name="Corre E."/>
            <person name="Pelletier E."/>
            <person name="Niang G."/>
            <person name="Scheremetjew M."/>
            <person name="Finn R."/>
            <person name="Kale V."/>
            <person name="Holt S."/>
            <person name="Cochrane G."/>
            <person name="Meng A."/>
            <person name="Brown T."/>
            <person name="Cohen L."/>
        </authorList>
    </citation>
    <scope>NUCLEOTIDE SEQUENCE</scope>
    <source>
        <strain evidence="12">CCMP2877</strain>
    </source>
</reference>
<keyword evidence="9" id="KW-0443">Lipid metabolism</keyword>
<gene>
    <name evidence="12" type="ORF">PPAR1163_LOCUS16207</name>
</gene>
<evidence type="ECO:0000256" key="6">
    <source>
        <dbReference type="ARBA" id="ARBA00022679"/>
    </source>
</evidence>
<dbReference type="EC" id="2.3.1.50" evidence="5"/>
<evidence type="ECO:0000256" key="3">
    <source>
        <dbReference type="ARBA" id="ARBA00004991"/>
    </source>
</evidence>
<comment type="similarity">
    <text evidence="4">Belongs to the class-II pyridoxal-phosphate-dependent aminotransferase family.</text>
</comment>
<evidence type="ECO:0000256" key="2">
    <source>
        <dbReference type="ARBA" id="ARBA00004760"/>
    </source>
</evidence>
<evidence type="ECO:0000256" key="1">
    <source>
        <dbReference type="ARBA" id="ARBA00001933"/>
    </source>
</evidence>
<comment type="cofactor">
    <cofactor evidence="1">
        <name>pyridoxal 5'-phosphate</name>
        <dbReference type="ChEBI" id="CHEBI:597326"/>
    </cofactor>
</comment>
<dbReference type="GO" id="GO:0030170">
    <property type="term" value="F:pyridoxal phosphate binding"/>
    <property type="evidence" value="ECO:0007669"/>
    <property type="project" value="InterPro"/>
</dbReference>
<proteinExistence type="inferred from homology"/>
<dbReference type="GO" id="GO:0005783">
    <property type="term" value="C:endoplasmic reticulum"/>
    <property type="evidence" value="ECO:0007669"/>
    <property type="project" value="TreeGrafter"/>
</dbReference>
<evidence type="ECO:0000256" key="5">
    <source>
        <dbReference type="ARBA" id="ARBA00013220"/>
    </source>
</evidence>
<keyword evidence="6" id="KW-0808">Transferase</keyword>
<dbReference type="InterPro" id="IPR015422">
    <property type="entry name" value="PyrdxlP-dep_Trfase_small"/>
</dbReference>
<name>A0A7S1U5Q6_9STRA</name>
<dbReference type="EMBL" id="HBGJ01025417">
    <property type="protein sequence ID" value="CAD9257835.1"/>
    <property type="molecule type" value="Transcribed_RNA"/>
</dbReference>
<dbReference type="GO" id="GO:0004758">
    <property type="term" value="F:serine C-palmitoyltransferase activity"/>
    <property type="evidence" value="ECO:0007669"/>
    <property type="project" value="TreeGrafter"/>
</dbReference>
<evidence type="ECO:0000256" key="8">
    <source>
        <dbReference type="ARBA" id="ARBA00022919"/>
    </source>
</evidence>
<dbReference type="GO" id="GO:0046513">
    <property type="term" value="P:ceramide biosynthetic process"/>
    <property type="evidence" value="ECO:0007669"/>
    <property type="project" value="TreeGrafter"/>
</dbReference>
<dbReference type="SUPFAM" id="SSF53383">
    <property type="entry name" value="PLP-dependent transferases"/>
    <property type="match status" value="1"/>
</dbReference>
<keyword evidence="7" id="KW-0663">Pyridoxal phosphate</keyword>
<organism evidence="12">
    <name type="scientific">Phaeomonas parva</name>
    <dbReference type="NCBI Taxonomy" id="124430"/>
    <lineage>
        <taxon>Eukaryota</taxon>
        <taxon>Sar</taxon>
        <taxon>Stramenopiles</taxon>
        <taxon>Ochrophyta</taxon>
        <taxon>Pinguiophyceae</taxon>
        <taxon>Pinguiochrysidales</taxon>
        <taxon>Pinguiochrysidaceae</taxon>
        <taxon>Phaeomonas</taxon>
    </lineage>
</organism>
<keyword evidence="8" id="KW-0746">Sphingolipid metabolism</keyword>
<dbReference type="PANTHER" id="PTHR13693">
    <property type="entry name" value="CLASS II AMINOTRANSFERASE/8-AMINO-7-OXONONANOATE SYNTHASE"/>
    <property type="match status" value="1"/>
</dbReference>
<dbReference type="Gene3D" id="3.90.1150.10">
    <property type="entry name" value="Aspartate Aminotransferase, domain 1"/>
    <property type="match status" value="1"/>
</dbReference>
<dbReference type="InterPro" id="IPR004839">
    <property type="entry name" value="Aminotransferase_I/II_large"/>
</dbReference>
<dbReference type="InterPro" id="IPR015421">
    <property type="entry name" value="PyrdxlP-dep_Trfase_major"/>
</dbReference>
<evidence type="ECO:0000256" key="7">
    <source>
        <dbReference type="ARBA" id="ARBA00022898"/>
    </source>
</evidence>
<dbReference type="GO" id="GO:0046512">
    <property type="term" value="P:sphingosine biosynthetic process"/>
    <property type="evidence" value="ECO:0007669"/>
    <property type="project" value="TreeGrafter"/>
</dbReference>
<evidence type="ECO:0000256" key="4">
    <source>
        <dbReference type="ARBA" id="ARBA00008392"/>
    </source>
</evidence>
<keyword evidence="10" id="KW-0012">Acyltransferase</keyword>
<dbReference type="PANTHER" id="PTHR13693:SF2">
    <property type="entry name" value="SERINE PALMITOYLTRANSFERASE 1"/>
    <property type="match status" value="1"/>
</dbReference>
<accession>A0A7S1U5Q6</accession>
<protein>
    <recommendedName>
        <fullName evidence="5">serine C-palmitoyltransferase</fullName>
        <ecNumber evidence="5">2.3.1.50</ecNumber>
    </recommendedName>
</protein>
<feature type="domain" description="Aminotransferase class I/classII large" evidence="11">
    <location>
        <begin position="123"/>
        <end position="490"/>
    </location>
</feature>
<dbReference type="Pfam" id="PF00155">
    <property type="entry name" value="Aminotran_1_2"/>
    <property type="match status" value="1"/>
</dbReference>
<comment type="pathway">
    <text evidence="2">Lipid metabolism; sphingolipid metabolism.</text>
</comment>
<evidence type="ECO:0000256" key="9">
    <source>
        <dbReference type="ARBA" id="ARBA00023098"/>
    </source>
</evidence>
<evidence type="ECO:0000256" key="10">
    <source>
        <dbReference type="ARBA" id="ARBA00023315"/>
    </source>
</evidence>
<dbReference type="InterPro" id="IPR015424">
    <property type="entry name" value="PyrdxlP-dep_Trfase"/>
</dbReference>
<dbReference type="GO" id="GO:0016020">
    <property type="term" value="C:membrane"/>
    <property type="evidence" value="ECO:0007669"/>
    <property type="project" value="GOC"/>
</dbReference>
<comment type="pathway">
    <text evidence="3">Sphingolipid metabolism.</text>
</comment>
<sequence length="504" mass="55808">MGAGLPAQALELARSTWDAYRGWWWNTFTDEPQHVIIETFLILFIIWLTFFQSTTKPYKDTRDVSSLTKKEIDELVADWQPEPLVKAPPAPAVGADDSGDREEFVVEKVNGNQLHVAGYREPLVNFASFDFLGLGQEEEHKEEARLALLHYGCGSCGPRGFYGTFDVHMKIESEMARFFGTDEGIMYSDAASAVTSAITAFAKRGDILMVDEACHEPIWTGVRLSRAHVYRYKHNDMRDLELKLLQVQEEDKKLRRDATGHRRFIVTEGLFKNCGDVCDLPAIVRLKERFKYRLILDDTFGFGVLGDTGRGTCEHHKVPVASAEVLLASLAHSLCSVGGVCVGSTEVVDHQRLSGAGYVFSASAPPFVSSVAIKALHLLEAKPERIVRLRENIQKAQNAFAGLGACPLVNKSSADSPIQHFSLAPEAVGQRSHQEVAALLNRLQREVAGKGFATAVALYSGLKIYNAAPLPAPTLRITLNSRHTETEVTNCMRTLHRAARAMRL</sequence>
<evidence type="ECO:0000313" key="12">
    <source>
        <dbReference type="EMBL" id="CAD9257835.1"/>
    </source>
</evidence>
<dbReference type="Gene3D" id="3.40.640.10">
    <property type="entry name" value="Type I PLP-dependent aspartate aminotransferase-like (Major domain)"/>
    <property type="match status" value="1"/>
</dbReference>